<evidence type="ECO:0000256" key="2">
    <source>
        <dbReference type="SAM" id="MobiDB-lite"/>
    </source>
</evidence>
<feature type="region of interest" description="Disordered" evidence="2">
    <location>
        <begin position="358"/>
        <end position="497"/>
    </location>
</feature>
<reference evidence="3 4" key="1">
    <citation type="journal article" date="2018" name="Sci. Rep.">
        <title>Raphidocelis subcapitata (=Pseudokirchneriella subcapitata) provides an insight into genome evolution and environmental adaptations in the Sphaeropleales.</title>
        <authorList>
            <person name="Suzuki S."/>
            <person name="Yamaguchi H."/>
            <person name="Nakajima N."/>
            <person name="Kawachi M."/>
        </authorList>
    </citation>
    <scope>NUCLEOTIDE SEQUENCE [LARGE SCALE GENOMIC DNA]</scope>
    <source>
        <strain evidence="3 4">NIES-35</strain>
    </source>
</reference>
<evidence type="ECO:0000256" key="1">
    <source>
        <dbReference type="SAM" id="Coils"/>
    </source>
</evidence>
<dbReference type="Proteomes" id="UP000247498">
    <property type="component" value="Unassembled WGS sequence"/>
</dbReference>
<evidence type="ECO:0000313" key="4">
    <source>
        <dbReference type="Proteomes" id="UP000247498"/>
    </source>
</evidence>
<comment type="caution">
    <text evidence="3">The sequence shown here is derived from an EMBL/GenBank/DDBJ whole genome shotgun (WGS) entry which is preliminary data.</text>
</comment>
<dbReference type="PROSITE" id="PS51257">
    <property type="entry name" value="PROKAR_LIPOPROTEIN"/>
    <property type="match status" value="1"/>
</dbReference>
<evidence type="ECO:0000313" key="3">
    <source>
        <dbReference type="EMBL" id="GBF90348.1"/>
    </source>
</evidence>
<keyword evidence="4" id="KW-1185">Reference proteome</keyword>
<accession>A0A2V0NRP5</accession>
<protein>
    <submittedName>
        <fullName evidence="3">Uncharacterized protein</fullName>
    </submittedName>
</protein>
<feature type="coiled-coil region" evidence="1">
    <location>
        <begin position="67"/>
        <end position="151"/>
    </location>
</feature>
<feature type="compositionally biased region" description="Low complexity" evidence="2">
    <location>
        <begin position="372"/>
        <end position="386"/>
    </location>
</feature>
<organism evidence="3 4">
    <name type="scientific">Raphidocelis subcapitata</name>
    <dbReference type="NCBI Taxonomy" id="307507"/>
    <lineage>
        <taxon>Eukaryota</taxon>
        <taxon>Viridiplantae</taxon>
        <taxon>Chlorophyta</taxon>
        <taxon>core chlorophytes</taxon>
        <taxon>Chlorophyceae</taxon>
        <taxon>CS clade</taxon>
        <taxon>Sphaeropleales</taxon>
        <taxon>Selenastraceae</taxon>
        <taxon>Raphidocelis</taxon>
    </lineage>
</organism>
<sequence>MGMERRAAAAAAGAGAALVGGCAARFGKMLRHREAQRALNDRQDGLRRSEEEMAAKLTRVREEAATAAAAEANAQRLMDAAADMRARVDAAANDTGRRQTELSARLQAFERQQAAAAEAARLSAAQARADIRRSEDEAARVRDELARALQLQLEEQVELNLQATDQITGLEGALAQRAQDLADARDRTGCAERDAADQRTRAQQAEAALRELRPRLTLELAESRAAGRAARATLQSTTTGHTQVVTGLEQRLAEAQAAMARADEARRTDCRRIEQLQAALGKARARIACKARTASTAKAEARARLAKARGIVLKLSRDNRGTAAQLAACKEQLEATQQELRAALDSTAVLKQQLAERSAAADGGCPKPPPKAASSSDAGPARSSSSYKRGNKGKGVGPAAKPAPPATYKQALMGPATKGVVSGAPSFKGVTPSDSREGSRHVSCGSSCGPAAKSSRTSSSGDGSGAPPARRSSRGSVGGPSAQGPPAQRPAWGQGVQCQQKGWQLSFRDVVRGPDVFW</sequence>
<proteinExistence type="predicted"/>
<feature type="compositionally biased region" description="Low complexity" evidence="2">
    <location>
        <begin position="454"/>
        <end position="470"/>
    </location>
</feature>
<feature type="coiled-coil region" evidence="1">
    <location>
        <begin position="319"/>
        <end position="353"/>
    </location>
</feature>
<dbReference type="InParanoid" id="A0A2V0NRP5"/>
<dbReference type="AlphaFoldDB" id="A0A2V0NRP5"/>
<keyword evidence="1" id="KW-0175">Coiled coil</keyword>
<name>A0A2V0NRP5_9CHLO</name>
<dbReference type="EMBL" id="BDRX01000016">
    <property type="protein sequence ID" value="GBF90348.1"/>
    <property type="molecule type" value="Genomic_DNA"/>
</dbReference>
<gene>
    <name evidence="3" type="ORF">Rsub_02454</name>
</gene>